<comment type="caution">
    <text evidence="2">The sequence shown here is derived from an EMBL/GenBank/DDBJ whole genome shotgun (WGS) entry which is preliminary data.</text>
</comment>
<protein>
    <submittedName>
        <fullName evidence="2">Uncharacterized protein</fullName>
    </submittedName>
</protein>
<dbReference type="Proteomes" id="UP000684084">
    <property type="component" value="Unassembled WGS sequence"/>
</dbReference>
<gene>
    <name evidence="2" type="ORF">CHRIB12_LOCUS7714</name>
</gene>
<reference evidence="2" key="1">
    <citation type="submission" date="2020-05" db="EMBL/GenBank/DDBJ databases">
        <authorList>
            <person name="Rincon C."/>
            <person name="Sanders R I."/>
            <person name="Robbins C."/>
            <person name="Chaturvedi A."/>
        </authorList>
    </citation>
    <scope>NUCLEOTIDE SEQUENCE</scope>
    <source>
        <strain evidence="2">CHB12</strain>
    </source>
</reference>
<dbReference type="AlphaFoldDB" id="A0A915Z3H5"/>
<sequence length="519" mass="60107">MILTPPPEKFFATINDIPDETTATINELLIDIDARQFFNTVVTTLNKYSIGSNNHRIVPSINETTFKTNKRNEQQTTIEGQIKCLIEDLTDYWKNDQTIGWQKLIRNFILGFEMHSYYENIVSKKSNKKNKRKNASDTNESNSVKPKEWDFVKKNVEIYSKCINTIMKSNQIIDVINKTAKDLNPDTEDYNFQNAVREITSKIKDSMKFSYLLYYFVLMFGYVALISPPTTDQAKLLKYLKLKDFNEIIEKFNHLKSKPLGKDIIQANNVHGKNILNVILNCAKRLNVNNEKLKNGLIMINNNYLFRVYSDPVKNSNNKSTKKARLAFNAFGTDTESAASSSTNNSRNDRWRRNGNQRQNELEHYKSQFEALQNELLHYPLEEYNSEYDSRNMIGRHEAQHAVSNIYGVQLEDYSFGGEFNPDQKSDMHNKIVTIINGLNQETIEEINNAANHMIQNEMAHSAITDFRENITDQQKKIYDDTVELLKSKSDENPYLRFRSELDIDLILGNKAIELCTNG</sequence>
<evidence type="ECO:0000313" key="3">
    <source>
        <dbReference type="Proteomes" id="UP000684084"/>
    </source>
</evidence>
<dbReference type="OrthoDB" id="2410860at2759"/>
<proteinExistence type="predicted"/>
<keyword evidence="1" id="KW-1133">Transmembrane helix</keyword>
<dbReference type="VEuPathDB" id="FungiDB:RhiirFUN_009898"/>
<dbReference type="EMBL" id="CAGKOT010000013">
    <property type="protein sequence ID" value="CAB5359249.1"/>
    <property type="molecule type" value="Genomic_DNA"/>
</dbReference>
<feature type="transmembrane region" description="Helical" evidence="1">
    <location>
        <begin position="211"/>
        <end position="228"/>
    </location>
</feature>
<evidence type="ECO:0000256" key="1">
    <source>
        <dbReference type="SAM" id="Phobius"/>
    </source>
</evidence>
<keyword evidence="1" id="KW-0812">Transmembrane</keyword>
<keyword evidence="1" id="KW-0472">Membrane</keyword>
<accession>A0A915Z3H5</accession>
<name>A0A915Z3H5_9GLOM</name>
<organism evidence="2 3">
    <name type="scientific">Rhizophagus irregularis</name>
    <dbReference type="NCBI Taxonomy" id="588596"/>
    <lineage>
        <taxon>Eukaryota</taxon>
        <taxon>Fungi</taxon>
        <taxon>Fungi incertae sedis</taxon>
        <taxon>Mucoromycota</taxon>
        <taxon>Glomeromycotina</taxon>
        <taxon>Glomeromycetes</taxon>
        <taxon>Glomerales</taxon>
        <taxon>Glomeraceae</taxon>
        <taxon>Rhizophagus</taxon>
    </lineage>
</organism>
<evidence type="ECO:0000313" key="2">
    <source>
        <dbReference type="EMBL" id="CAB5359249.1"/>
    </source>
</evidence>